<comment type="caution">
    <text evidence="1">The sequence shown here is derived from an EMBL/GenBank/DDBJ whole genome shotgun (WGS) entry which is preliminary data.</text>
</comment>
<dbReference type="EMBL" id="JBDODL010000534">
    <property type="protein sequence ID" value="MES1920161.1"/>
    <property type="molecule type" value="Genomic_DNA"/>
</dbReference>
<sequence>MLSKPKHVINFATKRFFVIFKSPPRNTSLNFKDKDLKQMVKALPEKYFDKNKHPKGILHNRFSRFLAVKSMANKNGKPAPLFSDIPGQRPGDLVMKHILESKSPQNRNELWRSLSPKKFLVSKRHLSKVLHSLIARQILIVFQQEPKKPFVYTFNTEKKKIWNDYVAKTVKEREVFLQLFAESAKTKKAISELRAEREKRHLSKINSQNDQTIKKDLRRKQVLQGEGRNEKEKMENLEWKNIIWSGSGFVDKRERAEGIGCVYYERKKLVNDLLGITGPHPRKRRRALKFIEKKKEDFKRANEEIGREL</sequence>
<name>A0ABV2AKG6_9EUKA</name>
<dbReference type="Proteomes" id="UP001439008">
    <property type="component" value="Unassembled WGS sequence"/>
</dbReference>
<keyword evidence="2" id="KW-1185">Reference proteome</keyword>
<protein>
    <submittedName>
        <fullName evidence="1">Uncharacterized protein</fullName>
    </submittedName>
</protein>
<reference evidence="1 2" key="1">
    <citation type="journal article" date="2024" name="BMC Biol.">
        <title>Comparative genomics of Ascetosporea gives new insight into the evolutionary basis for animal parasitism in Rhizaria.</title>
        <authorList>
            <person name="Hiltunen Thoren M."/>
            <person name="Onut-Brannstrom I."/>
            <person name="Alfjorden A."/>
            <person name="Peckova H."/>
            <person name="Swords F."/>
            <person name="Hooper C."/>
            <person name="Holzer A.S."/>
            <person name="Bass D."/>
            <person name="Burki F."/>
        </authorList>
    </citation>
    <scope>NUCLEOTIDE SEQUENCE [LARGE SCALE GENOMIC DNA]</scope>
    <source>
        <strain evidence="1">20-A016</strain>
    </source>
</reference>
<organism evidence="1 2">
    <name type="scientific">Bonamia ostreae</name>
    <dbReference type="NCBI Taxonomy" id="126728"/>
    <lineage>
        <taxon>Eukaryota</taxon>
        <taxon>Sar</taxon>
        <taxon>Rhizaria</taxon>
        <taxon>Endomyxa</taxon>
        <taxon>Ascetosporea</taxon>
        <taxon>Haplosporida</taxon>
        <taxon>Bonamia</taxon>
    </lineage>
</organism>
<gene>
    <name evidence="1" type="ORF">MHBO_001867</name>
</gene>
<evidence type="ECO:0000313" key="2">
    <source>
        <dbReference type="Proteomes" id="UP001439008"/>
    </source>
</evidence>
<evidence type="ECO:0000313" key="1">
    <source>
        <dbReference type="EMBL" id="MES1920161.1"/>
    </source>
</evidence>
<proteinExistence type="predicted"/>
<accession>A0ABV2AKG6</accession>